<comment type="caution">
    <text evidence="3">The sequence shown here is derived from an EMBL/GenBank/DDBJ whole genome shotgun (WGS) entry which is preliminary data.</text>
</comment>
<keyword evidence="4" id="KW-1185">Reference proteome</keyword>
<dbReference type="InterPro" id="IPR036415">
    <property type="entry name" value="Lamin_tail_dom_sf"/>
</dbReference>
<dbReference type="Gene3D" id="2.60.40.1220">
    <property type="match status" value="2"/>
</dbReference>
<dbReference type="PROSITE" id="PS51841">
    <property type="entry name" value="LTD"/>
    <property type="match status" value="2"/>
</dbReference>
<proteinExistence type="predicted"/>
<dbReference type="Gene3D" id="2.60.40.1260">
    <property type="entry name" value="Lamin Tail domain"/>
    <property type="match status" value="1"/>
</dbReference>
<dbReference type="PROSITE" id="PS51257">
    <property type="entry name" value="PROKAR_LIPOPROTEIN"/>
    <property type="match status" value="1"/>
</dbReference>
<organism evidence="3 4">
    <name type="scientific">Belliella alkalica</name>
    <dbReference type="NCBI Taxonomy" id="1730871"/>
    <lineage>
        <taxon>Bacteria</taxon>
        <taxon>Pseudomonadati</taxon>
        <taxon>Bacteroidota</taxon>
        <taxon>Cytophagia</taxon>
        <taxon>Cytophagales</taxon>
        <taxon>Cyclobacteriaceae</taxon>
        <taxon>Belliella</taxon>
    </lineage>
</organism>
<feature type="domain" description="LTD" evidence="2">
    <location>
        <begin position="560"/>
        <end position="683"/>
    </location>
</feature>
<keyword evidence="1" id="KW-0732">Signal</keyword>
<dbReference type="SUPFAM" id="SSF74853">
    <property type="entry name" value="Lamin A/C globular tail domain"/>
    <property type="match status" value="2"/>
</dbReference>
<evidence type="ECO:0000259" key="2">
    <source>
        <dbReference type="PROSITE" id="PS51841"/>
    </source>
</evidence>
<evidence type="ECO:0000256" key="1">
    <source>
        <dbReference type="ARBA" id="ARBA00022729"/>
    </source>
</evidence>
<dbReference type="InterPro" id="IPR001322">
    <property type="entry name" value="Lamin_tail_dom"/>
</dbReference>
<evidence type="ECO:0000313" key="3">
    <source>
        <dbReference type="EMBL" id="MCH7413040.1"/>
    </source>
</evidence>
<gene>
    <name evidence="3" type="ORF">MM213_06075</name>
</gene>
<dbReference type="RefSeq" id="WP_241410590.1">
    <property type="nucleotide sequence ID" value="NZ_JAKZGO010000004.1"/>
</dbReference>
<evidence type="ECO:0000313" key="4">
    <source>
        <dbReference type="Proteomes" id="UP001165430"/>
    </source>
</evidence>
<dbReference type="EMBL" id="JAKZGO010000004">
    <property type="protein sequence ID" value="MCH7413040.1"/>
    <property type="molecule type" value="Genomic_DNA"/>
</dbReference>
<feature type="domain" description="LTD" evidence="2">
    <location>
        <begin position="824"/>
        <end position="955"/>
    </location>
</feature>
<accession>A0ABS9VAE2</accession>
<sequence>MKILLFVWGFIAFSILGCSFFKQAETFAQNQDFESNFSIVNHPDEFLPLWSANEIRSTASRVFQANLEGRNSSRALAVQPIGSFDGLIYTKINLKDLEEPKIAFFAKTNQNGSGNRPVIVFVSFSLDQIQYSEAIQIGNDDTFSNQQTEYNLYEILIPDQFWNDESVYLKFEVKFGQGSGSAARFFMDDFGVFSGDEQVDPIQVKETLILDPHRVKINFDREIQVFDKAIASLQGLEILSIDFPDDSSAIIHTASEIPSQVLQLSLENILEKNGALTEEINVSIDNTKIQIGEIIIENPNSLLIRFSQNYLSSDVSQTSKFLVNGANPSNISFYEDGFSIKLSLTSVLSLSKKVKIETQAFQNLNQELGLSQIREFVYEDEIESLFAKDQNWISIVNFQELNFESFDFNDFSIIDGEIIFSEWNISGDGKVFDLLSNNPFDEGITYTLRIPPRKTIRGKQLNGSFRDFVWDATPPEVVRVDGIGSRELLLIFSEAVDPIFATILSYYKINGREPIEAHFQGNGSSIILKWDFDFEQNQTYILEVEGVVDFAGNVIDKTDFDFTFESPKKLAFKNLIINEVMPAPRAGNSLPNVEYIEIYNPSLDPIALGGFQLANSRRTTTLPPEVILPDQYIILCPRTQVNQFTRFGSVIGLTNWPTLLNSADQVKLYDNDGIIIDSLNYTTANFGGSSFASGGYSLEIVNPFIKCNLSSNLKTSIAAERGTPGRINSVFDETPDRSSPVLLKTSVLSANQILMIFSKSLSSDLSNLNFEINPNLTINRIELGDKQESLMLTFDQTIQEGTQYTITVKDLRDCIGNLIKDGENEAFFTIPSLAVSGDVIINEVLFNANTGGPKFVEVYNHSDKFINLKDWKLANLNTSNEIANRRIVSSEDLIIEPKSYLVFTTDKDRLSSDYPKGVKANFALVNTLPSYPQSSGNVVWLDPKEDIVEIFSYSERMHHRLLKEVRGVSLERLSALELVENPNNWKSASASVGFATPGYKNSNIFEEIDSFGIEIQPKVFVPDAAGEQNFTQISYKMDQAGKIATLRIYGVGGQLIREICQNDIWGSSGFYTWDGTDSNSRKVRPGYYVLVVDLFDLEGRVSQIKKTVVVGAKIQ</sequence>
<reference evidence="3" key="1">
    <citation type="submission" date="2022-03" db="EMBL/GenBank/DDBJ databases">
        <title>De novo assembled genomes of Belliella spp. (Cyclobacteriaceae) strains.</title>
        <authorList>
            <person name="Szabo A."/>
            <person name="Korponai K."/>
            <person name="Felfoldi T."/>
        </authorList>
    </citation>
    <scope>NUCLEOTIDE SEQUENCE</scope>
    <source>
        <strain evidence="3">DSM 111903</strain>
    </source>
</reference>
<dbReference type="InterPro" id="IPR014755">
    <property type="entry name" value="Cu-Rt/internalin_Ig-like"/>
</dbReference>
<dbReference type="Pfam" id="PF00932">
    <property type="entry name" value="LTD"/>
    <property type="match status" value="2"/>
</dbReference>
<dbReference type="Proteomes" id="UP001165430">
    <property type="component" value="Unassembled WGS sequence"/>
</dbReference>
<dbReference type="Gene3D" id="2.60.40.4070">
    <property type="match status" value="1"/>
</dbReference>
<name>A0ABS9VAE2_9BACT</name>
<protein>
    <submittedName>
        <fullName evidence="3">Lamin tail domain-containing protein</fullName>
    </submittedName>
</protein>